<proteinExistence type="predicted"/>
<dbReference type="EMBL" id="HBJA01067730">
    <property type="protein sequence ID" value="CAE0812694.1"/>
    <property type="molecule type" value="Transcribed_RNA"/>
</dbReference>
<accession>A0A6T2A7J9</accession>
<evidence type="ECO:0000313" key="2">
    <source>
        <dbReference type="EMBL" id="CAE0812693.1"/>
    </source>
</evidence>
<feature type="region of interest" description="Disordered" evidence="1">
    <location>
        <begin position="62"/>
        <end position="97"/>
    </location>
</feature>
<reference evidence="3" key="1">
    <citation type="submission" date="2021-01" db="EMBL/GenBank/DDBJ databases">
        <authorList>
            <person name="Corre E."/>
            <person name="Pelletier E."/>
            <person name="Niang G."/>
            <person name="Scheremetjew M."/>
            <person name="Finn R."/>
            <person name="Kale V."/>
            <person name="Holt S."/>
            <person name="Cochrane G."/>
            <person name="Meng A."/>
            <person name="Brown T."/>
            <person name="Cohen L."/>
        </authorList>
    </citation>
    <scope>NUCLEOTIDE SEQUENCE</scope>
    <source>
        <strain evidence="3">CCMP1594</strain>
    </source>
</reference>
<evidence type="ECO:0000313" key="3">
    <source>
        <dbReference type="EMBL" id="CAE0812694.1"/>
    </source>
</evidence>
<dbReference type="EMBL" id="HBJA01067729">
    <property type="protein sequence ID" value="CAE0812693.1"/>
    <property type="molecule type" value="Transcribed_RNA"/>
</dbReference>
<evidence type="ECO:0000256" key="1">
    <source>
        <dbReference type="SAM" id="MobiDB-lite"/>
    </source>
</evidence>
<gene>
    <name evidence="2" type="ORF">EGYM00163_LOCUS23843</name>
    <name evidence="3" type="ORF">EGYM00163_LOCUS23844</name>
</gene>
<protein>
    <submittedName>
        <fullName evidence="3">Uncharacterized protein</fullName>
    </submittedName>
</protein>
<sequence length="128" mass="13867">MADASGKSDTGQRRVAFHFWLCHLNLLRWLQFRGGRMGPWRSTPHLSVFDLGACGLRTIGPSTSVQDHPPPHPRVRIGGAGGGPRAREGNNMVHPDRAPSPLAEFNAFLRNGLIPSGGWVAVVGWGPE</sequence>
<dbReference type="AlphaFoldDB" id="A0A6T2A7J9"/>
<organism evidence="3">
    <name type="scientific">Eutreptiella gymnastica</name>
    <dbReference type="NCBI Taxonomy" id="73025"/>
    <lineage>
        <taxon>Eukaryota</taxon>
        <taxon>Discoba</taxon>
        <taxon>Euglenozoa</taxon>
        <taxon>Euglenida</taxon>
        <taxon>Spirocuta</taxon>
        <taxon>Euglenophyceae</taxon>
        <taxon>Eutreptiales</taxon>
        <taxon>Eutreptiaceae</taxon>
        <taxon>Eutreptiella</taxon>
    </lineage>
</organism>
<name>A0A6T2A7J9_9EUGL</name>